<dbReference type="AlphaFoldDB" id="A0A0Q3SHM1"/>
<name>A0A0Q3SHM1_9FLAO</name>
<organism evidence="2 4">
    <name type="scientific">Chryseobacterium aquaticum</name>
    <dbReference type="NCBI Taxonomy" id="452084"/>
    <lineage>
        <taxon>Bacteria</taxon>
        <taxon>Pseudomonadati</taxon>
        <taxon>Bacteroidota</taxon>
        <taxon>Flavobacteriia</taxon>
        <taxon>Flavobacteriales</taxon>
        <taxon>Weeksellaceae</taxon>
        <taxon>Chryseobacterium group</taxon>
        <taxon>Chryseobacterium</taxon>
    </lineage>
</organism>
<keyword evidence="4" id="KW-1185">Reference proteome</keyword>
<proteinExistence type="predicted"/>
<evidence type="ECO:0000313" key="2">
    <source>
        <dbReference type="EMBL" id="KQK24650.1"/>
    </source>
</evidence>
<feature type="transmembrane region" description="Helical" evidence="1">
    <location>
        <begin position="80"/>
        <end position="101"/>
    </location>
</feature>
<gene>
    <name evidence="2" type="ORF">AR438_15825</name>
    <name evidence="3" type="ORF">HIO71_09755</name>
</gene>
<keyword evidence="1" id="KW-1133">Transmembrane helix</keyword>
<reference evidence="3 5" key="2">
    <citation type="submission" date="2020-04" db="EMBL/GenBank/DDBJ databases">
        <title>Genome analysis and antimicrobial resistance characteristics of Chryseobacterium aquaticum isolated from farmed salmonids.</title>
        <authorList>
            <person name="Saticioglu I.B."/>
            <person name="Duman M."/>
            <person name="Altun S."/>
        </authorList>
    </citation>
    <scope>NUCLEOTIDE SEQUENCE [LARGE SCALE GENOMIC DNA]</scope>
    <source>
        <strain evidence="3 5">C-174</strain>
    </source>
</reference>
<evidence type="ECO:0000313" key="5">
    <source>
        <dbReference type="Proteomes" id="UP000548067"/>
    </source>
</evidence>
<evidence type="ECO:0008006" key="6">
    <source>
        <dbReference type="Google" id="ProtNLM"/>
    </source>
</evidence>
<dbReference type="STRING" id="452084.AR438_15825"/>
<dbReference type="Proteomes" id="UP000548067">
    <property type="component" value="Unassembled WGS sequence"/>
</dbReference>
<dbReference type="EMBL" id="LLYZ01000020">
    <property type="protein sequence ID" value="KQK24650.1"/>
    <property type="molecule type" value="Genomic_DNA"/>
</dbReference>
<sequence length="145" mass="17758">MNEIERINEDLRQYKLFKIQRANTHSQKFKELKKDFTKIQKNEILNYLIAFSNIIIFLFSIYNIFKINTEDGYCKNNEQLIFLNIILVFIFSLFLTYKFWCFNTKLKKYIRTAEDAENHFEKESEILKSNYESYVNNYLNDIKRK</sequence>
<protein>
    <recommendedName>
        <fullName evidence="6">SMODS and SLOG-associating 2TM effector domain-containing protein</fullName>
    </recommendedName>
</protein>
<dbReference type="RefSeq" id="WP_056017124.1">
    <property type="nucleotide sequence ID" value="NZ_JABCJF010000004.1"/>
</dbReference>
<dbReference type="EMBL" id="JABCJF010000004">
    <property type="protein sequence ID" value="NMR34490.1"/>
    <property type="molecule type" value="Genomic_DNA"/>
</dbReference>
<dbReference type="Proteomes" id="UP000051682">
    <property type="component" value="Unassembled WGS sequence"/>
</dbReference>
<accession>A0A0Q3SHM1</accession>
<comment type="caution">
    <text evidence="2">The sequence shown here is derived from an EMBL/GenBank/DDBJ whole genome shotgun (WGS) entry which is preliminary data.</text>
</comment>
<evidence type="ECO:0000313" key="4">
    <source>
        <dbReference type="Proteomes" id="UP000051682"/>
    </source>
</evidence>
<dbReference type="OrthoDB" id="1454506at2"/>
<evidence type="ECO:0000256" key="1">
    <source>
        <dbReference type="SAM" id="Phobius"/>
    </source>
</evidence>
<keyword evidence="1" id="KW-0812">Transmembrane</keyword>
<evidence type="ECO:0000313" key="3">
    <source>
        <dbReference type="EMBL" id="NMR34490.1"/>
    </source>
</evidence>
<reference evidence="2 4" key="1">
    <citation type="submission" date="2015-10" db="EMBL/GenBank/DDBJ databases">
        <title>Chryseobacterium aquaticum genome.</title>
        <authorList>
            <person name="Newman J.D."/>
            <person name="Ferguson M.B."/>
            <person name="Miller J.R."/>
        </authorList>
    </citation>
    <scope>NUCLEOTIDE SEQUENCE [LARGE SCALE GENOMIC DNA]</scope>
    <source>
        <strain evidence="2 4">KCTC 12483</strain>
    </source>
</reference>
<keyword evidence="1" id="KW-0472">Membrane</keyword>
<feature type="transmembrane region" description="Helical" evidence="1">
    <location>
        <begin position="44"/>
        <end position="65"/>
    </location>
</feature>